<dbReference type="FunFam" id="3.40.50.300:FF:000221">
    <property type="entry name" value="Multidrug ABC transporter ATP-binding protein"/>
    <property type="match status" value="1"/>
</dbReference>
<evidence type="ECO:0000259" key="10">
    <source>
        <dbReference type="PROSITE" id="PS50893"/>
    </source>
</evidence>
<dbReference type="GO" id="GO:0005886">
    <property type="term" value="C:plasma membrane"/>
    <property type="evidence" value="ECO:0007669"/>
    <property type="project" value="UniProtKB-SubCell"/>
</dbReference>
<evidence type="ECO:0000256" key="9">
    <source>
        <dbReference type="SAM" id="Phobius"/>
    </source>
</evidence>
<dbReference type="EMBL" id="WACR01000005">
    <property type="protein sequence ID" value="KAB1064311.1"/>
    <property type="molecule type" value="Genomic_DNA"/>
</dbReference>
<dbReference type="PANTHER" id="PTHR43394">
    <property type="entry name" value="ATP-DEPENDENT PERMEASE MDL1, MITOCHONDRIAL"/>
    <property type="match status" value="1"/>
</dbReference>
<evidence type="ECO:0000256" key="4">
    <source>
        <dbReference type="ARBA" id="ARBA00022692"/>
    </source>
</evidence>
<accession>A0A6N6M4C2</accession>
<evidence type="ECO:0000256" key="2">
    <source>
        <dbReference type="ARBA" id="ARBA00022448"/>
    </source>
</evidence>
<dbReference type="Pfam" id="PF00664">
    <property type="entry name" value="ABC_membrane"/>
    <property type="match status" value="1"/>
</dbReference>
<sequence length="596" mass="67659">MKSLRYLNKYLVKYKWRLLLGILFIAISNVFKIFPAQIIRYAFDIVKETIVQYQVLNGTYFHADFYAVLSKMLLLFGGFVLLMALMNGLFLFFTRQTIIVMSRLIEYDLKNEVFKHYQDLSLAFYKRNNTGDLMNRISEDVSKVRMYLGPAIMYTLNLIVLFVLVISTMISVNAKLTLYVLTPLPLLSISIYYVSNIINIKSEKVQRQLSNISTFVQEAFSGIRVLKAYNINMEREKAFLEETETYKNKNLELVKVNALFQPLMILLIGLSTILTIYIGGELAISGEITTGNIAEFVIYVNMLTWPVAALGWVTSLTQRAAASQERINEFLQSEPEIKNHIHTDTPIEGNIEFKDVHFVYPDSGIEALKGVNFSIKAGESLAVIGRTGSGKTTIANLIGRLFDPTQGEIRVDNKPIREFNLNQLRRSIGYVPQEVFLFSDTIENNVAFGLDLTKDNLKAVEQATKDAQVYHNITEFPKGFQTELGERGITLSGGQKQRLSIARALIKKPKILIFDDCLSAVDTQTEERILTNLKRIMKGRSSVIISHRVSSVKHCDQIIVLDDGKIVERGNHAELLSKKGVYSDLHEQQLLEEQEA</sequence>
<dbReference type="Gene3D" id="3.40.50.300">
    <property type="entry name" value="P-loop containing nucleotide triphosphate hydrolases"/>
    <property type="match status" value="1"/>
</dbReference>
<keyword evidence="3" id="KW-1003">Cell membrane</keyword>
<keyword evidence="4 9" id="KW-0812">Transmembrane</keyword>
<name>A0A6N6M4C2_9FLAO</name>
<dbReference type="RefSeq" id="WP_151167337.1">
    <property type="nucleotide sequence ID" value="NZ_WACR01000005.1"/>
</dbReference>
<evidence type="ECO:0000256" key="8">
    <source>
        <dbReference type="ARBA" id="ARBA00023136"/>
    </source>
</evidence>
<feature type="domain" description="ABC transmembrane type-1" evidence="11">
    <location>
        <begin position="19"/>
        <end position="319"/>
    </location>
</feature>
<reference evidence="12 13" key="1">
    <citation type="submission" date="2019-09" db="EMBL/GenBank/DDBJ databases">
        <title>Genomes of Cryomorphaceae.</title>
        <authorList>
            <person name="Bowman J.P."/>
        </authorList>
    </citation>
    <scope>NUCLEOTIDE SEQUENCE [LARGE SCALE GENOMIC DNA]</scope>
    <source>
        <strain evidence="12 13">KCTC 52047</strain>
    </source>
</reference>
<dbReference type="InterPro" id="IPR039421">
    <property type="entry name" value="Type_1_exporter"/>
</dbReference>
<dbReference type="InterPro" id="IPR011527">
    <property type="entry name" value="ABC1_TM_dom"/>
</dbReference>
<dbReference type="SUPFAM" id="SSF90123">
    <property type="entry name" value="ABC transporter transmembrane region"/>
    <property type="match status" value="1"/>
</dbReference>
<dbReference type="CDD" id="cd18541">
    <property type="entry name" value="ABC_6TM_TmrB_like"/>
    <property type="match status" value="1"/>
</dbReference>
<evidence type="ECO:0000256" key="3">
    <source>
        <dbReference type="ARBA" id="ARBA00022475"/>
    </source>
</evidence>
<dbReference type="InterPro" id="IPR017871">
    <property type="entry name" value="ABC_transporter-like_CS"/>
</dbReference>
<dbReference type="AlphaFoldDB" id="A0A6N6M4C2"/>
<comment type="subcellular location">
    <subcellularLocation>
        <location evidence="1">Cell membrane</location>
        <topology evidence="1">Multi-pass membrane protein</topology>
    </subcellularLocation>
</comment>
<evidence type="ECO:0000259" key="11">
    <source>
        <dbReference type="PROSITE" id="PS50929"/>
    </source>
</evidence>
<protein>
    <submittedName>
        <fullName evidence="12">ABC transporter ATP-binding protein</fullName>
    </submittedName>
</protein>
<feature type="transmembrane region" description="Helical" evidence="9">
    <location>
        <begin position="296"/>
        <end position="316"/>
    </location>
</feature>
<evidence type="ECO:0000313" key="12">
    <source>
        <dbReference type="EMBL" id="KAB1064311.1"/>
    </source>
</evidence>
<keyword evidence="5" id="KW-0547">Nucleotide-binding</keyword>
<feature type="transmembrane region" description="Helical" evidence="9">
    <location>
        <begin position="16"/>
        <end position="34"/>
    </location>
</feature>
<feature type="transmembrane region" description="Helical" evidence="9">
    <location>
        <begin position="72"/>
        <end position="93"/>
    </location>
</feature>
<evidence type="ECO:0000256" key="5">
    <source>
        <dbReference type="ARBA" id="ARBA00022741"/>
    </source>
</evidence>
<comment type="caution">
    <text evidence="12">The sequence shown here is derived from an EMBL/GenBank/DDBJ whole genome shotgun (WGS) entry which is preliminary data.</text>
</comment>
<evidence type="ECO:0000256" key="6">
    <source>
        <dbReference type="ARBA" id="ARBA00022840"/>
    </source>
</evidence>
<dbReference type="Gene3D" id="1.20.1560.10">
    <property type="entry name" value="ABC transporter type 1, transmembrane domain"/>
    <property type="match status" value="1"/>
</dbReference>
<dbReference type="PROSITE" id="PS50929">
    <property type="entry name" value="ABC_TM1F"/>
    <property type="match status" value="1"/>
</dbReference>
<organism evidence="12 13">
    <name type="scientific">Salibacter halophilus</name>
    <dbReference type="NCBI Taxonomy" id="1803916"/>
    <lineage>
        <taxon>Bacteria</taxon>
        <taxon>Pseudomonadati</taxon>
        <taxon>Bacteroidota</taxon>
        <taxon>Flavobacteriia</taxon>
        <taxon>Flavobacteriales</taxon>
        <taxon>Salibacteraceae</taxon>
        <taxon>Salibacter</taxon>
    </lineage>
</organism>
<keyword evidence="2" id="KW-0813">Transport</keyword>
<dbReference type="SMART" id="SM00382">
    <property type="entry name" value="AAA"/>
    <property type="match status" value="1"/>
</dbReference>
<gene>
    <name evidence="12" type="ORF">F3059_06310</name>
</gene>
<dbReference type="SUPFAM" id="SSF52540">
    <property type="entry name" value="P-loop containing nucleoside triphosphate hydrolases"/>
    <property type="match status" value="1"/>
</dbReference>
<dbReference type="Pfam" id="PF00005">
    <property type="entry name" value="ABC_tran"/>
    <property type="match status" value="1"/>
</dbReference>
<dbReference type="OrthoDB" id="9780296at2"/>
<dbReference type="InterPro" id="IPR003439">
    <property type="entry name" value="ABC_transporter-like_ATP-bd"/>
</dbReference>
<feature type="transmembrane region" description="Helical" evidence="9">
    <location>
        <begin position="176"/>
        <end position="194"/>
    </location>
</feature>
<feature type="transmembrane region" description="Helical" evidence="9">
    <location>
        <begin position="151"/>
        <end position="170"/>
    </location>
</feature>
<dbReference type="InterPro" id="IPR027417">
    <property type="entry name" value="P-loop_NTPase"/>
</dbReference>
<dbReference type="Proteomes" id="UP000435357">
    <property type="component" value="Unassembled WGS sequence"/>
</dbReference>
<dbReference type="PANTHER" id="PTHR43394:SF1">
    <property type="entry name" value="ATP-BINDING CASSETTE SUB-FAMILY B MEMBER 10, MITOCHONDRIAL"/>
    <property type="match status" value="1"/>
</dbReference>
<evidence type="ECO:0000256" key="1">
    <source>
        <dbReference type="ARBA" id="ARBA00004651"/>
    </source>
</evidence>
<keyword evidence="7 9" id="KW-1133">Transmembrane helix</keyword>
<dbReference type="GO" id="GO:0015421">
    <property type="term" value="F:ABC-type oligopeptide transporter activity"/>
    <property type="evidence" value="ECO:0007669"/>
    <property type="project" value="TreeGrafter"/>
</dbReference>
<feature type="domain" description="ABC transporter" evidence="10">
    <location>
        <begin position="351"/>
        <end position="588"/>
    </location>
</feature>
<evidence type="ECO:0000256" key="7">
    <source>
        <dbReference type="ARBA" id="ARBA00022989"/>
    </source>
</evidence>
<proteinExistence type="predicted"/>
<dbReference type="GO" id="GO:0005524">
    <property type="term" value="F:ATP binding"/>
    <property type="evidence" value="ECO:0007669"/>
    <property type="project" value="UniProtKB-KW"/>
</dbReference>
<feature type="transmembrane region" description="Helical" evidence="9">
    <location>
        <begin position="263"/>
        <end position="284"/>
    </location>
</feature>
<dbReference type="PROSITE" id="PS50893">
    <property type="entry name" value="ABC_TRANSPORTER_2"/>
    <property type="match status" value="1"/>
</dbReference>
<dbReference type="InterPro" id="IPR003593">
    <property type="entry name" value="AAA+_ATPase"/>
</dbReference>
<dbReference type="GO" id="GO:0016887">
    <property type="term" value="F:ATP hydrolysis activity"/>
    <property type="evidence" value="ECO:0007669"/>
    <property type="project" value="InterPro"/>
</dbReference>
<keyword evidence="6 12" id="KW-0067">ATP-binding</keyword>
<keyword evidence="8 9" id="KW-0472">Membrane</keyword>
<keyword evidence="13" id="KW-1185">Reference proteome</keyword>
<dbReference type="PROSITE" id="PS00211">
    <property type="entry name" value="ABC_TRANSPORTER_1"/>
    <property type="match status" value="1"/>
</dbReference>
<dbReference type="InterPro" id="IPR036640">
    <property type="entry name" value="ABC1_TM_sf"/>
</dbReference>
<evidence type="ECO:0000313" key="13">
    <source>
        <dbReference type="Proteomes" id="UP000435357"/>
    </source>
</evidence>